<dbReference type="InterPro" id="IPR052047">
    <property type="entry name" value="GH94_Enzymes"/>
</dbReference>
<dbReference type="Proteomes" id="UP000199371">
    <property type="component" value="Unassembled WGS sequence"/>
</dbReference>
<keyword evidence="3" id="KW-0812">Transmembrane</keyword>
<feature type="transmembrane region" description="Helical" evidence="3">
    <location>
        <begin position="466"/>
        <end position="485"/>
    </location>
</feature>
<dbReference type="InterPro" id="IPR037824">
    <property type="entry name" value="GH94N_2_NdvB"/>
</dbReference>
<sequence length="2921" mass="322250">MSVFRTFFRDTSALLLQPFFTLHQRSSNWFIPELWQQTSPVRAELFSVERLELHAHSLAKTQPVVSEFTLLQQVRQYCRPALQQRLTANAHTLLAAYRVSATELQAGHSIVPAAEWLLDNYHIVEQQIREIRDDLPPGYYRQLPKLATGPFSGYPRVLGIAWAYVAHTDSHFDPAILKRFLIAYQQVQPLSIGELWAVAITLRIVLIENLRRLTDQISLGLRQRSEADQLADALIAGADWQYEVAKLNRVKHGTALSDNFAAQLAKRLRDQDPGVTPALQWLSQQLAVQGDSIDTVVQRAQQRLGASNVSVRNVITSMRRISAIDWTELFESVSLVDQQLADGSRFNEMDFASRNLYRTAIEQLARRAKSPELTIAAAVLQTARLAAAKCSNPIQAGREADCGYYLVGNGRQAFEQQLSIKRSAGRWLRHCISSRGIKGYISLFVLLSSGLLLLAGWLLAITGINWLWLLLLAAIPLSEVASALLQNMASRYNGAQLLPALELADGIPSELRTLIAVPVLLTSSTELHQHLQRLEEHYLAAGNGDISFALLSDFADAPVQHQPTDQPLLQQAIDGIATLNHHYGTGLAGPRFLLLHRQRSYNPAEQSWMGRERKRGKLADLNQALRSTENTGSDGDNPFCGSSAQYPLLSNLVPAQVRYVITLDADTRLPRNAAVKLVGKMAHPLNQPQFCPRQQRIIAGYGILQPRVTPALALAEQGSRYLRLSSGPAGIDPYASAVSDLYQDLFAEGSFTGKGIYDVEAFHAALNTRVPDNSMLSHDLFEGIFARAGLVSDIEVVEDFPTRYDVVVKRQHRWTRGDWQLLPWLCCAFNKPRSAQAGMPLLGRWKMLDNLRRSMLAPAGFIALVLALLLPWPLALNTTLLLLAVLLLPTLLMRRFTLLPQHSILQNGGAIALRSLYGNLLADISQTLSQSLLQVILLADQAWRMGHAISVTLWRVLVSRKQLLQWVTTAQNSAHRPLSLAGYYRQMAPGLVLAWLTAALVLWQAPHNLVLLAPLLLLWQLAPALMYWLSLPTGQQQTRPLTAPEANSLRLVARRTWRFFERFVSADDNWLPPDNFQQLPEPVIAHRTSPTNIGVYLLSVVSARDFGWLGSHASADKLEQTFATLQRLSLYQGHFYNWYDTQTLQPLAPAYISSVDSGNLAGHLLALANSLEDWQQQLLAPLALQGLTDTLALAQLCLQQCDNSLQHNQQLHISLEKMAQLLSATFRPAPLHKELIRLATDAQLLYRSACEQQPAASAGQPHSDNLLFYISALLHTLNQHQQDNLADSAQQHQLRQRFTTLAAQSRAMALQMNFAFLLNTERNLLSIGYTVADNKLDNSCYDLLASEARLASLFAIAKGDIDAKHWFRLGRGATPLGAGAALLSWSGSMFEYLMPSLVMRAAVGSLLEQSNRLIVARQISYARQHNVPWGISESAYNARDLHLTYQYSNFGVPGLGLKRGLAQNLVIAPYATALASMVDAPAACSNFARLQQLGALGDYGFFEAIDYTPARLPDPAQPVLVQSFMAHHQGMTLIAVLNTLQQGLMRSRFHREPMISACELLLQERVPRDVLNAHPKAEAVTIAAGSSSESLTELSLDPTATGAPHTHILSNGNYSVMLSAAGSGYSRWRGIAITRWRADSSLDSCGSYILLRERNNPQFWATSLQPLASDSPHTTAASFSVTFSEDGAEFSTQCGEKQQDISAKVTVVVASEHNGEVRCITLCNHSRHDKELELTSYAELVLSSAASDNAHPAFSKLFVQTEFISAHGAIIATRRPRTPHEQPLWLGHFAVVEGNSGAPLQYETDRAQFFGAGTSLQQARAMQRNQPLSNSSGTVLDPILCLRPTVTLGAGKQLKVAFWTLLANSREELLQLITQHNEYSAFERAATLAWTLAQVQLRHLTVTVAEAALFQRLTGPLLYNDSRFRAPPAAISRGAGPQSGVWQHGISGDLPILLLHIDDIEDIDNVRQLLRAHEYWHLKQLPVDLVIINERASSYVQDLQQAIETLVRSSQSRPAAVLSASAPQADSSPQLAKGNVYTLRADLMSVASRSLLASIARVVLYARRGTLQRQLQRLTPEPATAAAKLPPQYPAAKLAPRPGIADTAATADYISSELEFFNGLGGFASDGREYVILLHNYQRTPMPWLNVIANAQFGFQVSASGSGYSWAQSSRENQLTPWSNDPVTDPCAEAIYVQDEDSGQLFTATSAPINDGGHYSACHGFGYSRFVHQAAGVHLSLLQYVPLDEPVKISRLTLRNTSDKRRQLRVTAYAEWVLGRDRAACAPYLISEFDHEHSVLLAQNPWQTAFVGKVAFAALGTNTPLSGWTADRTEFIGRNRSVQSPLALAQLQLLSANAGAALDPCAALQHSLSLAPGEQIELVFLLGQTADKASALALVQRYRQADLAAELHKVHLHWQQLLQAVQVKTPDRAMDIMLNGWLLYQTIACRINARAAFYQASGAYGFRDQLQDTMALSFAAPELTRAHLLRAAQRQFVEGDVQHWWLPHSGQGVRSRISDDRVWLAFACARYIDTSGDSAVLDESISFLQGPQLEPGQHDAFFQPMPTDAVAPLYEHCARGLDQAISLSSERGLPLMGSGDWNDGMDQVGAGGKGESIWLGWLLLTTLAQFIPLATARCDPRAALWQAHSNTLLKAIEQYGWDGNWYKRATYDDGSWLGSQHSDECQIDSLSQSWAVLSGVAEPQRATAAMAAVDKHLVQQRQQLLLLFTPPFDQSAHNPGYIKGYPPGLRENGGQYSHAAMWVVMAFARLGQADKAHQLFSMLNPLNHALTPAAVNRYQLEPYVVAADIYSVPPHTGRGGWSWYTGAAGWMYRAGVESLLGISRHGSHIHIAPCLPAHWPGFSATVTIGNSSYALCIKQTHDQQAELTLDGVLITADSPVFVSQHCLALPLDNQAHQLSWSKVNH</sequence>
<feature type="transmembrane region" description="Helical" evidence="3">
    <location>
        <begin position="1009"/>
        <end position="1029"/>
    </location>
</feature>
<evidence type="ECO:0000259" key="4">
    <source>
        <dbReference type="Pfam" id="PF06165"/>
    </source>
</evidence>
<dbReference type="Gene3D" id="1.50.10.10">
    <property type="match status" value="1"/>
</dbReference>
<dbReference type="InterPro" id="IPR019282">
    <property type="entry name" value="Glycoamylase-like_cons_dom"/>
</dbReference>
<evidence type="ECO:0000256" key="3">
    <source>
        <dbReference type="SAM" id="Phobius"/>
    </source>
</evidence>
<dbReference type="Pfam" id="PF10091">
    <property type="entry name" value="Glycoamylase"/>
    <property type="match status" value="1"/>
</dbReference>
<dbReference type="SUPFAM" id="SSF74650">
    <property type="entry name" value="Galactose mutarotase-like"/>
    <property type="match status" value="2"/>
</dbReference>
<feature type="domain" description="Glycoamylase-like" evidence="5">
    <location>
        <begin position="1344"/>
        <end position="1552"/>
    </location>
</feature>
<dbReference type="Gene3D" id="1.50.10.140">
    <property type="match status" value="2"/>
</dbReference>
<keyword evidence="2" id="KW-0808">Transferase</keyword>
<evidence type="ECO:0000259" key="5">
    <source>
        <dbReference type="Pfam" id="PF10091"/>
    </source>
</evidence>
<evidence type="ECO:0000256" key="2">
    <source>
        <dbReference type="ARBA" id="ARBA00022679"/>
    </source>
</evidence>
<dbReference type="SUPFAM" id="SSF48208">
    <property type="entry name" value="Six-hairpin glycosidases"/>
    <property type="match status" value="1"/>
</dbReference>
<dbReference type="InterPro" id="IPR012341">
    <property type="entry name" value="6hp_glycosidase-like_sf"/>
</dbReference>
<dbReference type="InterPro" id="IPR010383">
    <property type="entry name" value="Glyco_hydrolase_94_b-supersand"/>
</dbReference>
<dbReference type="PANTHER" id="PTHR37469">
    <property type="entry name" value="CELLOBIONIC ACID PHOSPHORYLASE-RELATED"/>
    <property type="match status" value="1"/>
</dbReference>
<feature type="transmembrane region" description="Helical" evidence="3">
    <location>
        <begin position="439"/>
        <end position="460"/>
    </location>
</feature>
<dbReference type="Gene3D" id="2.70.98.40">
    <property type="entry name" value="Glycoside hydrolase, family 65, N-terminal domain"/>
    <property type="match status" value="2"/>
</dbReference>
<feature type="domain" description="Glycosyl hydrolase 94 supersandwich" evidence="4">
    <location>
        <begin position="1600"/>
        <end position="1877"/>
    </location>
</feature>
<dbReference type="CDD" id="cd11756">
    <property type="entry name" value="GH94N_ChvB_NdvB_1_like"/>
    <property type="match status" value="1"/>
</dbReference>
<dbReference type="InterPro" id="IPR011013">
    <property type="entry name" value="Gal_mutarotase_sf_dom"/>
</dbReference>
<dbReference type="InterPro" id="IPR008928">
    <property type="entry name" value="6-hairpin_glycosidase_sf"/>
</dbReference>
<evidence type="ECO:0000313" key="8">
    <source>
        <dbReference type="Proteomes" id="UP000199371"/>
    </source>
</evidence>
<dbReference type="SMART" id="SM01068">
    <property type="entry name" value="CBM_X"/>
    <property type="match status" value="2"/>
</dbReference>
<dbReference type="InterPro" id="IPR037018">
    <property type="entry name" value="GH65_N"/>
</dbReference>
<dbReference type="GO" id="GO:0016757">
    <property type="term" value="F:glycosyltransferase activity"/>
    <property type="evidence" value="ECO:0007669"/>
    <property type="project" value="UniProtKB-KW"/>
</dbReference>
<dbReference type="InterPro" id="IPR037820">
    <property type="entry name" value="GH94N_NdvB"/>
</dbReference>
<name>A0A1H6N4B0_9GAMM</name>
<accession>A0A1H6N4B0</accession>
<keyword evidence="3" id="KW-1133">Transmembrane helix</keyword>
<keyword evidence="1" id="KW-0328">Glycosyltransferase</keyword>
<proteinExistence type="predicted"/>
<evidence type="ECO:0000259" key="6">
    <source>
        <dbReference type="Pfam" id="PF17167"/>
    </source>
</evidence>
<dbReference type="Gene3D" id="2.60.420.10">
    <property type="entry name" value="Maltose phosphorylase, domain 3"/>
    <property type="match status" value="1"/>
</dbReference>
<dbReference type="Pfam" id="PF06165">
    <property type="entry name" value="GH94_b-supersand"/>
    <property type="match status" value="2"/>
</dbReference>
<keyword evidence="3" id="KW-0472">Membrane</keyword>
<evidence type="ECO:0000313" key="7">
    <source>
        <dbReference type="EMBL" id="SEI05039.1"/>
    </source>
</evidence>
<protein>
    <submittedName>
        <fullName evidence="7">Cyclic beta-1,2-glucan synthetase</fullName>
    </submittedName>
</protein>
<dbReference type="OrthoDB" id="9769991at2"/>
<feature type="transmembrane region" description="Helical" evidence="3">
    <location>
        <begin position="983"/>
        <end position="1003"/>
    </location>
</feature>
<dbReference type="Pfam" id="PF17167">
    <property type="entry name" value="Glyco_hydro_94"/>
    <property type="match status" value="1"/>
</dbReference>
<gene>
    <name evidence="7" type="ORF">SAMN05660691_03116</name>
</gene>
<dbReference type="InterPro" id="IPR033432">
    <property type="entry name" value="GH94_catalytic"/>
</dbReference>
<dbReference type="PANTHER" id="PTHR37469:SF2">
    <property type="entry name" value="CELLOBIONIC ACID PHOSPHORYLASE"/>
    <property type="match status" value="1"/>
</dbReference>
<organism evidence="7 8">
    <name type="scientific">Rheinheimera pacifica</name>
    <dbReference type="NCBI Taxonomy" id="173990"/>
    <lineage>
        <taxon>Bacteria</taxon>
        <taxon>Pseudomonadati</taxon>
        <taxon>Pseudomonadota</taxon>
        <taxon>Gammaproteobacteria</taxon>
        <taxon>Chromatiales</taxon>
        <taxon>Chromatiaceae</taxon>
        <taxon>Rheinheimera</taxon>
    </lineage>
</organism>
<dbReference type="RefSeq" id="WP_092795350.1">
    <property type="nucleotide sequence ID" value="NZ_FNXF01000013.1"/>
</dbReference>
<keyword evidence="8" id="KW-1185">Reference proteome</keyword>
<feature type="domain" description="Glycosyl hydrolase 94 catalytic" evidence="6">
    <location>
        <begin position="2413"/>
        <end position="2837"/>
    </location>
</feature>
<evidence type="ECO:0000256" key="1">
    <source>
        <dbReference type="ARBA" id="ARBA00022676"/>
    </source>
</evidence>
<feature type="transmembrane region" description="Helical" evidence="3">
    <location>
        <begin position="854"/>
        <end position="874"/>
    </location>
</feature>
<dbReference type="STRING" id="173990.SAMN05660691_03116"/>
<dbReference type="GO" id="GO:0030246">
    <property type="term" value="F:carbohydrate binding"/>
    <property type="evidence" value="ECO:0007669"/>
    <property type="project" value="InterPro"/>
</dbReference>
<dbReference type="CDD" id="cd11753">
    <property type="entry name" value="GH94N_ChvB_NdvB_2_like"/>
    <property type="match status" value="1"/>
</dbReference>
<reference evidence="8" key="1">
    <citation type="submission" date="2016-10" db="EMBL/GenBank/DDBJ databases">
        <authorList>
            <person name="Varghese N."/>
            <person name="Submissions S."/>
        </authorList>
    </citation>
    <scope>NUCLEOTIDE SEQUENCE [LARGE SCALE GENOMIC DNA]</scope>
    <source>
        <strain evidence="8">DSM 17616</strain>
    </source>
</reference>
<dbReference type="GO" id="GO:0005975">
    <property type="term" value="P:carbohydrate metabolic process"/>
    <property type="evidence" value="ECO:0007669"/>
    <property type="project" value="InterPro"/>
</dbReference>
<feature type="domain" description="Glycosyl hydrolase 94 supersandwich" evidence="4">
    <location>
        <begin position="2128"/>
        <end position="2400"/>
    </location>
</feature>
<dbReference type="EMBL" id="FNXF01000013">
    <property type="protein sequence ID" value="SEI05039.1"/>
    <property type="molecule type" value="Genomic_DNA"/>
</dbReference>